<feature type="region of interest" description="Disordered" evidence="1">
    <location>
        <begin position="20"/>
        <end position="45"/>
    </location>
</feature>
<dbReference type="RefSeq" id="WP_181050125.1">
    <property type="nucleotide sequence ID" value="NZ_PTIZ01000007.1"/>
</dbReference>
<accession>A0A2S6HBM7</accession>
<dbReference type="Proteomes" id="UP000240010">
    <property type="component" value="Unassembled WGS sequence"/>
</dbReference>
<proteinExistence type="predicted"/>
<dbReference type="EMBL" id="PTIZ01000007">
    <property type="protein sequence ID" value="PPK74894.1"/>
    <property type="molecule type" value="Genomic_DNA"/>
</dbReference>
<evidence type="ECO:0000313" key="3">
    <source>
        <dbReference type="Proteomes" id="UP000240010"/>
    </source>
</evidence>
<reference evidence="2 3" key="1">
    <citation type="submission" date="2018-02" db="EMBL/GenBank/DDBJ databases">
        <title>Subsurface microbial communities from deep shales in Ohio and West Virginia, USA.</title>
        <authorList>
            <person name="Wrighton K."/>
        </authorList>
    </citation>
    <scope>NUCLEOTIDE SEQUENCE [LARGE SCALE GENOMIC DNA]</scope>
    <source>
        <strain evidence="2 3">OWC-DMM</strain>
    </source>
</reference>
<gene>
    <name evidence="2" type="ORF">B0F87_107137</name>
</gene>
<comment type="caution">
    <text evidence="2">The sequence shown here is derived from an EMBL/GenBank/DDBJ whole genome shotgun (WGS) entry which is preliminary data.</text>
</comment>
<feature type="compositionally biased region" description="Acidic residues" evidence="1">
    <location>
        <begin position="28"/>
        <end position="45"/>
    </location>
</feature>
<dbReference type="AlphaFoldDB" id="A0A2S6HBM7"/>
<name>A0A2S6HBM7_9GAMM</name>
<sequence>MTSDNNSVSVPNKIALVTKPELQPPLTEEGDEWEGFYEDDEYEEF</sequence>
<organism evidence="2 3">
    <name type="scientific">Methylobacter tundripaludum</name>
    <dbReference type="NCBI Taxonomy" id="173365"/>
    <lineage>
        <taxon>Bacteria</taxon>
        <taxon>Pseudomonadati</taxon>
        <taxon>Pseudomonadota</taxon>
        <taxon>Gammaproteobacteria</taxon>
        <taxon>Methylococcales</taxon>
        <taxon>Methylococcaceae</taxon>
        <taxon>Methylobacter</taxon>
    </lineage>
</organism>
<protein>
    <submittedName>
        <fullName evidence="2">Uncharacterized protein</fullName>
    </submittedName>
</protein>
<evidence type="ECO:0000313" key="2">
    <source>
        <dbReference type="EMBL" id="PPK74894.1"/>
    </source>
</evidence>
<evidence type="ECO:0000256" key="1">
    <source>
        <dbReference type="SAM" id="MobiDB-lite"/>
    </source>
</evidence>